<dbReference type="Proteomes" id="UP000078550">
    <property type="component" value="Unassembled WGS sequence"/>
</dbReference>
<sequence length="73" mass="8330">MTCHAVGVNTKTYEGKKVPLRPLVEYKVKALLSFASISDHALARLMRWECKDERTNGRTDGCTYCMYICLLTQ</sequence>
<organism evidence="2 3">
    <name type="scientific">Plasmodium ovale wallikeri</name>
    <dbReference type="NCBI Taxonomy" id="864142"/>
    <lineage>
        <taxon>Eukaryota</taxon>
        <taxon>Sar</taxon>
        <taxon>Alveolata</taxon>
        <taxon>Apicomplexa</taxon>
        <taxon>Aconoidasida</taxon>
        <taxon>Haemosporida</taxon>
        <taxon>Plasmodiidae</taxon>
        <taxon>Plasmodium</taxon>
        <taxon>Plasmodium (Plasmodium)</taxon>
    </lineage>
</organism>
<reference evidence="3 4" key="2">
    <citation type="submission" date="2016-05" db="EMBL/GenBank/DDBJ databases">
        <authorList>
            <person name="Naeem Raeece"/>
        </authorList>
    </citation>
    <scope>NUCLEOTIDE SEQUENCE [LARGE SCALE GENOMIC DNA]</scope>
</reference>
<keyword evidence="4" id="KW-1185">Reference proteome</keyword>
<protein>
    <submittedName>
        <fullName evidence="2">Uncharacterized protein</fullName>
    </submittedName>
</protein>
<accession>A0A1A8ZR48</accession>
<evidence type="ECO:0000313" key="1">
    <source>
        <dbReference type="EMBL" id="SBT45766.1"/>
    </source>
</evidence>
<proteinExistence type="predicted"/>
<evidence type="ECO:0000313" key="4">
    <source>
        <dbReference type="Proteomes" id="UP000078555"/>
    </source>
</evidence>
<gene>
    <name evidence="1" type="ORF">POVWA1_052620</name>
    <name evidence="2" type="ORF">POVWA2_051890</name>
</gene>
<dbReference type="EMBL" id="FLRD01000137">
    <property type="protein sequence ID" value="SBT45766.1"/>
    <property type="molecule type" value="Genomic_DNA"/>
</dbReference>
<evidence type="ECO:0000313" key="3">
    <source>
        <dbReference type="Proteomes" id="UP000078550"/>
    </source>
</evidence>
<name>A0A1A8ZR48_PLAOA</name>
<reference evidence="2" key="1">
    <citation type="submission" date="2016-05" db="EMBL/GenBank/DDBJ databases">
        <authorList>
            <person name="Lavstsen T."/>
            <person name="Jespersen J.S."/>
        </authorList>
    </citation>
    <scope>NUCLEOTIDE SEQUENCE [LARGE SCALE GENOMIC DNA]</scope>
</reference>
<evidence type="ECO:0000313" key="2">
    <source>
        <dbReference type="EMBL" id="SBT46351.1"/>
    </source>
</evidence>
<dbReference type="AlphaFoldDB" id="A0A1A8ZR48"/>
<dbReference type="EMBL" id="FLRE01000182">
    <property type="protein sequence ID" value="SBT46351.1"/>
    <property type="molecule type" value="Genomic_DNA"/>
</dbReference>
<dbReference type="Proteomes" id="UP000078555">
    <property type="component" value="Unassembled WGS sequence"/>
</dbReference>